<evidence type="ECO:0000256" key="4">
    <source>
        <dbReference type="ARBA" id="ARBA00022452"/>
    </source>
</evidence>
<evidence type="ECO:0000256" key="5">
    <source>
        <dbReference type="ARBA" id="ARBA00022692"/>
    </source>
</evidence>
<evidence type="ECO:0000256" key="3">
    <source>
        <dbReference type="ARBA" id="ARBA00022448"/>
    </source>
</evidence>
<keyword evidence="8" id="KW-0732">Signal</keyword>
<keyword evidence="6" id="KW-0472">Membrane</keyword>
<accession>A0A0E9LUY9</accession>
<dbReference type="GO" id="GO:1990281">
    <property type="term" value="C:efflux pump complex"/>
    <property type="evidence" value="ECO:0007669"/>
    <property type="project" value="TreeGrafter"/>
</dbReference>
<evidence type="ECO:0000256" key="2">
    <source>
        <dbReference type="ARBA" id="ARBA00007613"/>
    </source>
</evidence>
<dbReference type="GO" id="GO:0009279">
    <property type="term" value="C:cell outer membrane"/>
    <property type="evidence" value="ECO:0007669"/>
    <property type="project" value="UniProtKB-SubCell"/>
</dbReference>
<dbReference type="OrthoDB" id="9811587at2"/>
<dbReference type="STRING" id="1236989.JCM15548_11567"/>
<keyword evidence="7" id="KW-0998">Cell outer membrane</keyword>
<evidence type="ECO:0000256" key="7">
    <source>
        <dbReference type="ARBA" id="ARBA00023237"/>
    </source>
</evidence>
<comment type="subcellular location">
    <subcellularLocation>
        <location evidence="1">Cell outer membrane</location>
    </subcellularLocation>
</comment>
<feature type="signal peptide" evidence="8">
    <location>
        <begin position="1"/>
        <end position="21"/>
    </location>
</feature>
<protein>
    <submittedName>
        <fullName evidence="9">Outer membrane efflux protein</fullName>
    </submittedName>
</protein>
<keyword evidence="5" id="KW-0812">Transmembrane</keyword>
<organism evidence="9 10">
    <name type="scientific">Geofilum rubicundum JCM 15548</name>
    <dbReference type="NCBI Taxonomy" id="1236989"/>
    <lineage>
        <taxon>Bacteria</taxon>
        <taxon>Pseudomonadati</taxon>
        <taxon>Bacteroidota</taxon>
        <taxon>Bacteroidia</taxon>
        <taxon>Marinilabiliales</taxon>
        <taxon>Marinilabiliaceae</taxon>
        <taxon>Geofilum</taxon>
    </lineage>
</organism>
<dbReference type="Proteomes" id="UP000032900">
    <property type="component" value="Unassembled WGS sequence"/>
</dbReference>
<name>A0A0E9LUY9_9BACT</name>
<keyword evidence="10" id="KW-1185">Reference proteome</keyword>
<dbReference type="PANTHER" id="PTHR30026:SF20">
    <property type="entry name" value="OUTER MEMBRANE PROTEIN TOLC"/>
    <property type="match status" value="1"/>
</dbReference>
<dbReference type="SUPFAM" id="SSF56954">
    <property type="entry name" value="Outer membrane efflux proteins (OEP)"/>
    <property type="match status" value="1"/>
</dbReference>
<evidence type="ECO:0000313" key="9">
    <source>
        <dbReference type="EMBL" id="GAO29387.1"/>
    </source>
</evidence>
<dbReference type="EMBL" id="BAZW01000008">
    <property type="protein sequence ID" value="GAO29387.1"/>
    <property type="molecule type" value="Genomic_DNA"/>
</dbReference>
<feature type="chain" id="PRO_5002428512" evidence="8">
    <location>
        <begin position="22"/>
        <end position="449"/>
    </location>
</feature>
<dbReference type="InterPro" id="IPR003423">
    <property type="entry name" value="OMP_efflux"/>
</dbReference>
<dbReference type="Gene3D" id="1.20.1600.10">
    <property type="entry name" value="Outer membrane efflux proteins (OEP)"/>
    <property type="match status" value="1"/>
</dbReference>
<sequence>MQTLRSILVGWALATTMAVSAQEAPVTGQAWGLEQCIEHARNNNLSIKRQQLNADYARNQHQQKKLELLPDLNASGSYRSRSGRVRDENAFRVIDVTTQDGNVGISSNTPLFEGFTRRNSIKKGELDWQAAVKDVEKAENDMALNITSLYMQILFDKELLEAARRQYTTVQLQVDRTQKLVEAGSLPEGHLLEVRSLAARDALNVTRLENNLTLSLLDLAQALDLESAEGFDIVTPEMPELSGAELVESSGVYDYAVNNLPQIAASEWRLRSSEQEVAIAKGYLMPRLSFNIGWGTYVSKYDGQENFDFRQSFEDNASRYYGLSLSVPLFNALSARTGVKNARISVLNSEYALEQQKQVLRKEIQQAHADAQAAFRQYEAGQSAVDSYQESFRYTEKRYNVGMVNSVDYNVAKTEYMKAESDFIQAKYTYLLRLKILDFYQAKPLCYKS</sequence>
<keyword evidence="3" id="KW-0813">Transport</keyword>
<dbReference type="GO" id="GO:0015288">
    <property type="term" value="F:porin activity"/>
    <property type="evidence" value="ECO:0007669"/>
    <property type="project" value="TreeGrafter"/>
</dbReference>
<dbReference type="GO" id="GO:0015562">
    <property type="term" value="F:efflux transmembrane transporter activity"/>
    <property type="evidence" value="ECO:0007669"/>
    <property type="project" value="InterPro"/>
</dbReference>
<evidence type="ECO:0000256" key="8">
    <source>
        <dbReference type="SAM" id="SignalP"/>
    </source>
</evidence>
<gene>
    <name evidence="9" type="ORF">JCM15548_11567</name>
</gene>
<dbReference type="InterPro" id="IPR051906">
    <property type="entry name" value="TolC-like"/>
</dbReference>
<evidence type="ECO:0000256" key="6">
    <source>
        <dbReference type="ARBA" id="ARBA00023136"/>
    </source>
</evidence>
<dbReference type="AlphaFoldDB" id="A0A0E9LUY9"/>
<dbReference type="Pfam" id="PF02321">
    <property type="entry name" value="OEP"/>
    <property type="match status" value="2"/>
</dbReference>
<evidence type="ECO:0000256" key="1">
    <source>
        <dbReference type="ARBA" id="ARBA00004442"/>
    </source>
</evidence>
<dbReference type="PANTHER" id="PTHR30026">
    <property type="entry name" value="OUTER MEMBRANE PROTEIN TOLC"/>
    <property type="match status" value="1"/>
</dbReference>
<comment type="similarity">
    <text evidence="2">Belongs to the outer membrane factor (OMF) (TC 1.B.17) family.</text>
</comment>
<evidence type="ECO:0000313" key="10">
    <source>
        <dbReference type="Proteomes" id="UP000032900"/>
    </source>
</evidence>
<dbReference type="RefSeq" id="WP_062123648.1">
    <property type="nucleotide sequence ID" value="NZ_BAZW01000008.1"/>
</dbReference>
<reference evidence="9 10" key="1">
    <citation type="journal article" date="2015" name="Microbes Environ.">
        <title>Distribution and evolution of nitrogen fixation genes in the phylum bacteroidetes.</title>
        <authorList>
            <person name="Inoue J."/>
            <person name="Oshima K."/>
            <person name="Suda W."/>
            <person name="Sakamoto M."/>
            <person name="Iino T."/>
            <person name="Noda S."/>
            <person name="Hongoh Y."/>
            <person name="Hattori M."/>
            <person name="Ohkuma M."/>
        </authorList>
    </citation>
    <scope>NUCLEOTIDE SEQUENCE [LARGE SCALE GENOMIC DNA]</scope>
    <source>
        <strain evidence="9">JCM 15548</strain>
    </source>
</reference>
<comment type="caution">
    <text evidence="9">The sequence shown here is derived from an EMBL/GenBank/DDBJ whole genome shotgun (WGS) entry which is preliminary data.</text>
</comment>
<keyword evidence="4" id="KW-1134">Transmembrane beta strand</keyword>
<proteinExistence type="inferred from homology"/>